<name>A0A813JAJ5_POLGL</name>
<reference evidence="2" key="1">
    <citation type="submission" date="2021-02" db="EMBL/GenBank/DDBJ databases">
        <authorList>
            <person name="Dougan E. K."/>
            <person name="Rhodes N."/>
            <person name="Thang M."/>
            <person name="Chan C."/>
        </authorList>
    </citation>
    <scope>NUCLEOTIDE SEQUENCE</scope>
</reference>
<feature type="region of interest" description="Disordered" evidence="1">
    <location>
        <begin position="338"/>
        <end position="371"/>
    </location>
</feature>
<organism evidence="2 3">
    <name type="scientific">Polarella glacialis</name>
    <name type="common">Dinoflagellate</name>
    <dbReference type="NCBI Taxonomy" id="89957"/>
    <lineage>
        <taxon>Eukaryota</taxon>
        <taxon>Sar</taxon>
        <taxon>Alveolata</taxon>
        <taxon>Dinophyceae</taxon>
        <taxon>Suessiales</taxon>
        <taxon>Suessiaceae</taxon>
        <taxon>Polarella</taxon>
    </lineage>
</organism>
<evidence type="ECO:0000313" key="3">
    <source>
        <dbReference type="Proteomes" id="UP000626109"/>
    </source>
</evidence>
<feature type="compositionally biased region" description="Basic and acidic residues" evidence="1">
    <location>
        <begin position="342"/>
        <end position="357"/>
    </location>
</feature>
<feature type="non-terminal residue" evidence="2">
    <location>
        <position position="1"/>
    </location>
</feature>
<gene>
    <name evidence="2" type="ORF">PGLA2088_LOCUS19101</name>
</gene>
<comment type="caution">
    <text evidence="2">The sequence shown here is derived from an EMBL/GenBank/DDBJ whole genome shotgun (WGS) entry which is preliminary data.</text>
</comment>
<evidence type="ECO:0000256" key="1">
    <source>
        <dbReference type="SAM" id="MobiDB-lite"/>
    </source>
</evidence>
<dbReference type="Proteomes" id="UP000626109">
    <property type="component" value="Unassembled WGS sequence"/>
</dbReference>
<evidence type="ECO:0008006" key="4">
    <source>
        <dbReference type="Google" id="ProtNLM"/>
    </source>
</evidence>
<dbReference type="AlphaFoldDB" id="A0A813JAJ5"/>
<feature type="non-terminal residue" evidence="2">
    <location>
        <position position="811"/>
    </location>
</feature>
<protein>
    <recommendedName>
        <fullName evidence="4">Protein C10</fullName>
    </recommendedName>
</protein>
<accession>A0A813JAJ5</accession>
<proteinExistence type="predicted"/>
<evidence type="ECO:0000313" key="2">
    <source>
        <dbReference type="EMBL" id="CAE8674771.1"/>
    </source>
</evidence>
<dbReference type="EMBL" id="CAJNNW010024905">
    <property type="protein sequence ID" value="CAE8674771.1"/>
    <property type="molecule type" value="Genomic_DNA"/>
</dbReference>
<sequence length="811" mass="90264">VTLRHAVDEEQLRDEEVRLTVKSDATMKSVKEALAAHLGRPEILRTCRLVHRVGSAGAFAAFKDSEKINGRRNLLVLGVQSLRAAGDTGDLGGKRGADALQEEGRQLESQPSRQRASDSRSKVEVPLQLGVAQLLALQKDLLEGFSTADFQARRKELQRTLEKTDLRKFTVERQKLFLTVQSMVLPKYGLPGNPKGVFEMMQQFEKPELLMNQEFQKLGAMLNALLFSDDDAEQTKQTVSPKAKQRAVDVQVTLRHAVDEEQLRDEEVRLTVKSDASMKSVKEALAVFLGRPEILRTCRLVHLVGSNGPFAAFKDSEKINGRRNLLVIGVQSLRAAGDTGDLGDKGGENALQEEGRQLESQPSRQRASDSKSKVKVEVPLLQLGVAQLLALQKDLLEGFSTADFQARRKELQRTLGKTDLRKFTVERQKLFLTVQSMVLPKYGLPGNPKGVFEMMQQFEKPELLMNEEFQKLGAMLNALLFSDDDVEQTEKTVGTKAKQQIVDVEVTLRHAVDEEQLRDQEVRLSVKSDASMKSVKEALAVFLGRPEILRTCRLVHLVGSNGPFAAFKDSEKINGRRSLLVLGVQSLRAAGDTGDLGGKGGANALQEEGKQLESLPSRQRASDSKSKVEVPLQLGVAQLLALQKDLLEGFSTADFQARRKELQRTLGKTDLRKFTVERQKLFLTVQSMVLPKYGLPGNPKGVFEMMQQFEKPELLMNQEFQQLGSMQHSCIWASVPILDVLNALLFSDDDVEQTKQTVSTKAKQRAADVEVTLRHAVDEEQLRDEEVRLTVKSDASMKSVKEALAVFLGRP</sequence>
<feature type="region of interest" description="Disordered" evidence="1">
    <location>
        <begin position="101"/>
        <end position="121"/>
    </location>
</feature>